<name>A0ABX6UVV0_9PAST</name>
<keyword evidence="3" id="KW-0238">DNA-binding</keyword>
<dbReference type="RefSeq" id="WP_194811785.1">
    <property type="nucleotide sequence ID" value="NZ_CP063056.1"/>
</dbReference>
<sequence length="123" mass="14132">MNYSVERILEKWGSCWGRARIGTEYPFITPSIPVLPLKPRKAWLKHLSDEECLKIESAIMALHSVDLLAYQVTMAMYVQDMGEKDITTALNISRATMYRCRGRGVRFLQGAFSILDVKYHYIG</sequence>
<evidence type="ECO:0000313" key="6">
    <source>
        <dbReference type="Proteomes" id="UP000663069"/>
    </source>
</evidence>
<keyword evidence="2" id="KW-0805">Transcription regulation</keyword>
<protein>
    <submittedName>
        <fullName evidence="5">Antitermination protein</fullName>
    </submittedName>
</protein>
<dbReference type="Pfam" id="PF06530">
    <property type="entry name" value="Phage_antitermQ"/>
    <property type="match status" value="1"/>
</dbReference>
<evidence type="ECO:0000256" key="1">
    <source>
        <dbReference type="ARBA" id="ARBA00010234"/>
    </source>
</evidence>
<reference evidence="5 6" key="1">
    <citation type="submission" date="2020-10" db="EMBL/GenBank/DDBJ databases">
        <title>Genome Sequencing of Rodentibacter spp. strain DSM111151.</title>
        <authorList>
            <person name="Benga L."/>
            <person name="Lautwein T."/>
        </authorList>
    </citation>
    <scope>NUCLEOTIDE SEQUENCE [LARGE SCALE GENOMIC DNA]</scope>
    <source>
        <strain evidence="5 6">DSM 111151</strain>
    </source>
</reference>
<evidence type="ECO:0000256" key="3">
    <source>
        <dbReference type="ARBA" id="ARBA00023125"/>
    </source>
</evidence>
<proteinExistence type="inferred from homology"/>
<dbReference type="Proteomes" id="UP000663069">
    <property type="component" value="Chromosome"/>
</dbReference>
<comment type="similarity">
    <text evidence="1">Belongs to the phage antitermination Q type 1 family.</text>
</comment>
<evidence type="ECO:0000256" key="4">
    <source>
        <dbReference type="ARBA" id="ARBA00023163"/>
    </source>
</evidence>
<evidence type="ECO:0000256" key="2">
    <source>
        <dbReference type="ARBA" id="ARBA00023015"/>
    </source>
</evidence>
<evidence type="ECO:0000313" key="5">
    <source>
        <dbReference type="EMBL" id="QPB42203.1"/>
    </source>
</evidence>
<organism evidence="5 6">
    <name type="scientific">Rodentibacter haemolyticus</name>
    <dbReference type="NCBI Taxonomy" id="2778911"/>
    <lineage>
        <taxon>Bacteria</taxon>
        <taxon>Pseudomonadati</taxon>
        <taxon>Pseudomonadota</taxon>
        <taxon>Gammaproteobacteria</taxon>
        <taxon>Pasteurellales</taxon>
        <taxon>Pasteurellaceae</taxon>
        <taxon>Rodentibacter</taxon>
    </lineage>
</organism>
<gene>
    <name evidence="5" type="ORF">IHV77_09855</name>
</gene>
<dbReference type="EMBL" id="CP063056">
    <property type="protein sequence ID" value="QPB42203.1"/>
    <property type="molecule type" value="Genomic_DNA"/>
</dbReference>
<keyword evidence="4" id="KW-0804">Transcription</keyword>
<dbReference type="InterPro" id="IPR010534">
    <property type="entry name" value="Phage_933W_GpQ"/>
</dbReference>
<accession>A0ABX6UVV0</accession>
<keyword evidence="6" id="KW-1185">Reference proteome</keyword>